<dbReference type="GO" id="GO:0005743">
    <property type="term" value="C:mitochondrial inner membrane"/>
    <property type="evidence" value="ECO:0007669"/>
    <property type="project" value="TreeGrafter"/>
</dbReference>
<comment type="caution">
    <text evidence="1">The sequence shown here is derived from an EMBL/GenBank/DDBJ whole genome shotgun (WGS) entry which is preliminary data.</text>
</comment>
<evidence type="ECO:0000313" key="1">
    <source>
        <dbReference type="EMBL" id="GLC55029.1"/>
    </source>
</evidence>
<dbReference type="Gene3D" id="3.40.1230.10">
    <property type="entry name" value="MTH938-like"/>
    <property type="match status" value="1"/>
</dbReference>
<evidence type="ECO:0008006" key="3">
    <source>
        <dbReference type="Google" id="ProtNLM"/>
    </source>
</evidence>
<name>A0A9W6BMX6_9CHLO</name>
<dbReference type="Pfam" id="PF04430">
    <property type="entry name" value="DUF498"/>
    <property type="match status" value="1"/>
</dbReference>
<dbReference type="Proteomes" id="UP001165080">
    <property type="component" value="Unassembled WGS sequence"/>
</dbReference>
<dbReference type="PANTHER" id="PTHR21192:SF2">
    <property type="entry name" value="NADH DEHYDROGENASE [UBIQUINONE] 1 ALPHA SUBCOMPLEX ASSEMBLY FACTOR 3"/>
    <property type="match status" value="1"/>
</dbReference>
<keyword evidence="2" id="KW-1185">Reference proteome</keyword>
<evidence type="ECO:0000313" key="2">
    <source>
        <dbReference type="Proteomes" id="UP001165080"/>
    </source>
</evidence>
<dbReference type="InterPro" id="IPR007523">
    <property type="entry name" value="NDUFAF3/AAMDC"/>
</dbReference>
<dbReference type="InterPro" id="IPR036748">
    <property type="entry name" value="MTH938-like_sf"/>
</dbReference>
<reference evidence="1 2" key="1">
    <citation type="journal article" date="2023" name="Commun. Biol.">
        <title>Reorganization of the ancestral sex-determining regions during the evolution of trioecy in Pleodorina starrii.</title>
        <authorList>
            <person name="Takahashi K."/>
            <person name="Suzuki S."/>
            <person name="Kawai-Toyooka H."/>
            <person name="Yamamoto K."/>
            <person name="Hamaji T."/>
            <person name="Ootsuki R."/>
            <person name="Yamaguchi H."/>
            <person name="Kawachi M."/>
            <person name="Higashiyama T."/>
            <person name="Nozaki H."/>
        </authorList>
    </citation>
    <scope>NUCLEOTIDE SEQUENCE [LARGE SCALE GENOMIC DNA]</scope>
    <source>
        <strain evidence="1 2">NIES-4479</strain>
    </source>
</reference>
<accession>A0A9W6BMX6</accession>
<organism evidence="1 2">
    <name type="scientific">Pleodorina starrii</name>
    <dbReference type="NCBI Taxonomy" id="330485"/>
    <lineage>
        <taxon>Eukaryota</taxon>
        <taxon>Viridiplantae</taxon>
        <taxon>Chlorophyta</taxon>
        <taxon>core chlorophytes</taxon>
        <taxon>Chlorophyceae</taxon>
        <taxon>CS clade</taxon>
        <taxon>Chlamydomonadales</taxon>
        <taxon>Volvocaceae</taxon>
        <taxon>Pleodorina</taxon>
    </lineage>
</organism>
<sequence length="218" mass="23825">MRSQLVSSCRRLLPLLSAQQSHNTAVCVARGSQLSEPSCSPRCEQEDGLWLQPGVLRHARSIQGFARIAETEEGMTKVSGYYAGGFYINNVQVPGSVLLSHDLYLMWRPRRLSEVTPASLAFLELLKPAPEVLVLGTGAAPAPLPPALGEYLRSIGVRVEVLDSRNATGYFNVLNDEGRAVVGALLVCDPDARMPEVMPEQKEPMWDRPGVMQRSGIV</sequence>
<dbReference type="GO" id="GO:0032981">
    <property type="term" value="P:mitochondrial respiratory chain complex I assembly"/>
    <property type="evidence" value="ECO:0007669"/>
    <property type="project" value="TreeGrafter"/>
</dbReference>
<dbReference type="PANTHER" id="PTHR21192">
    <property type="entry name" value="NUCLEAR PROTEIN E3-3"/>
    <property type="match status" value="1"/>
</dbReference>
<dbReference type="SUPFAM" id="SSF64076">
    <property type="entry name" value="MTH938-like"/>
    <property type="match status" value="1"/>
</dbReference>
<dbReference type="EMBL" id="BRXU01000011">
    <property type="protein sequence ID" value="GLC55029.1"/>
    <property type="molecule type" value="Genomic_DNA"/>
</dbReference>
<gene>
    <name evidence="1" type="primary">PLEST006753</name>
    <name evidence="1" type="ORF">PLESTB_000932800</name>
</gene>
<proteinExistence type="predicted"/>
<protein>
    <recommendedName>
        <fullName evidence="3">NADH dehydrogenase [ubiquinone] 1 alpha subcomplex assembly factor 3</fullName>
    </recommendedName>
</protein>
<dbReference type="AlphaFoldDB" id="A0A9W6BMX6"/>